<proteinExistence type="predicted"/>
<dbReference type="Proteomes" id="UP000249754">
    <property type="component" value="Unassembled WGS sequence"/>
</dbReference>
<evidence type="ECO:0000313" key="1">
    <source>
        <dbReference type="EMBL" id="RAJ31735.1"/>
    </source>
</evidence>
<protein>
    <submittedName>
        <fullName evidence="1">Uncharacterized protein</fullName>
    </submittedName>
</protein>
<organism evidence="1 2">
    <name type="scientific">Pedobacter cryoconitis</name>
    <dbReference type="NCBI Taxonomy" id="188932"/>
    <lineage>
        <taxon>Bacteria</taxon>
        <taxon>Pseudomonadati</taxon>
        <taxon>Bacteroidota</taxon>
        <taxon>Sphingobacteriia</taxon>
        <taxon>Sphingobacteriales</taxon>
        <taxon>Sphingobacteriaceae</taxon>
        <taxon>Pedobacter</taxon>
    </lineage>
</organism>
<accession>A0A327STP8</accession>
<dbReference type="AlphaFoldDB" id="A0A327STP8"/>
<sequence>MVLTCDIDDVLQDYINRISLPRLLSRHPDDPLGLDMQLFLTKAKSQDPKKIGREIENFLKKDYQKELEELLKLKLEQAECEVRVRLIMEKWLPKVRALRKDLRKKSGINFMITGYDN</sequence>
<name>A0A327STP8_9SPHI</name>
<reference evidence="1 2" key="1">
    <citation type="submission" date="2018-06" db="EMBL/GenBank/DDBJ databases">
        <title>Genomic Encyclopedia of Archaeal and Bacterial Type Strains, Phase II (KMG-II): from individual species to whole genera.</title>
        <authorList>
            <person name="Goeker M."/>
        </authorList>
    </citation>
    <scope>NUCLEOTIDE SEQUENCE [LARGE SCALE GENOMIC DNA]</scope>
    <source>
        <strain evidence="1 2">DSM 14825</strain>
    </source>
</reference>
<evidence type="ECO:0000313" key="2">
    <source>
        <dbReference type="Proteomes" id="UP000249754"/>
    </source>
</evidence>
<comment type="caution">
    <text evidence="1">The sequence shown here is derived from an EMBL/GenBank/DDBJ whole genome shotgun (WGS) entry which is preliminary data.</text>
</comment>
<dbReference type="EMBL" id="QLLR01000008">
    <property type="protein sequence ID" value="RAJ31735.1"/>
    <property type="molecule type" value="Genomic_DNA"/>
</dbReference>
<gene>
    <name evidence="1" type="ORF">LY11_02235</name>
</gene>